<dbReference type="PANTHER" id="PTHR31001:SF49">
    <property type="entry name" value="ZN(II)2CYS6 TRANSCRIPTION FACTOR (EUROFUNG)"/>
    <property type="match status" value="1"/>
</dbReference>
<dbReference type="Gene3D" id="4.10.240.10">
    <property type="entry name" value="Zn(2)-C6 fungal-type DNA-binding domain"/>
    <property type="match status" value="1"/>
</dbReference>
<feature type="region of interest" description="Disordered" evidence="4">
    <location>
        <begin position="729"/>
        <end position="754"/>
    </location>
</feature>
<dbReference type="GO" id="GO:0006351">
    <property type="term" value="P:DNA-templated transcription"/>
    <property type="evidence" value="ECO:0007669"/>
    <property type="project" value="InterPro"/>
</dbReference>
<accession>A0A545WD22</accession>
<evidence type="ECO:0000256" key="3">
    <source>
        <dbReference type="ARBA" id="ARBA00023242"/>
    </source>
</evidence>
<evidence type="ECO:0000256" key="2">
    <source>
        <dbReference type="ARBA" id="ARBA00022723"/>
    </source>
</evidence>
<feature type="compositionally biased region" description="Low complexity" evidence="4">
    <location>
        <begin position="157"/>
        <end position="166"/>
    </location>
</feature>
<dbReference type="EMBL" id="SPUK01000001">
    <property type="protein sequence ID" value="TQW00699.1"/>
    <property type="molecule type" value="Genomic_DNA"/>
</dbReference>
<evidence type="ECO:0000256" key="1">
    <source>
        <dbReference type="ARBA" id="ARBA00004123"/>
    </source>
</evidence>
<dbReference type="Pfam" id="PF00172">
    <property type="entry name" value="Zn_clus"/>
    <property type="match status" value="1"/>
</dbReference>
<dbReference type="GO" id="GO:0005634">
    <property type="term" value="C:nucleus"/>
    <property type="evidence" value="ECO:0007669"/>
    <property type="project" value="UniProtKB-SubCell"/>
</dbReference>
<keyword evidence="3" id="KW-0539">Nucleus</keyword>
<dbReference type="PROSITE" id="PS50048">
    <property type="entry name" value="ZN2_CY6_FUNGAL_2"/>
    <property type="match status" value="1"/>
</dbReference>
<proteinExistence type="predicted"/>
<feature type="region of interest" description="Disordered" evidence="4">
    <location>
        <begin position="1"/>
        <end position="27"/>
    </location>
</feature>
<sequence length="823" mass="91198">MPDPDMAQFTGVFRAGKPNRVKRNRQPVSCVACQRRKSKCDKRQPCGACDKRGEGDGCRFGTAARAPGAARQEVQMKLSRLEEMIKGFAGAEGSRDTEASSVTMTHVQGPVPPVPRLQQRIHRTKSSTTATSAVTQPLPPPPPPPPPSSSISVTQESNPPASSPPSEQTTQQYHGATAWSAVVSSIQDIQHMLQTDSDAESNPELDTVEEFDQLLGHTRSIGIEEVKKSLPSKLFTDRVISCYFNAKFHAVPFIHAHQFRRQYEAFWEDPASTDFIWISLLFSVLGAGALLAKAKLTNEPGLLQSIEEPAFYLGISARCLITGKYLECKPGSVEAMLQHAHSRNMQRQDEDRVLWALYGLAVRMAQLQGYHRDPSKLPIPVSPFQGEMRRRTWFMIQSAELLVALHSGLPPIIYESLTDTDHPVNLLDEDFDEDTVVLPPARPPTDPTPILAYIAKSKLSVILRRVMLHALAVKRPTYQETVRLSDQLQSWHDAQPSCLRIRSIRSTAFTDANYTIMHRIMLELMYRKCLCVLHRPYLTEHQDDPAYDRSRQTCREAALAMLEMHIELDYEISVQGRMYEDRFMVSNLTLQHFLLASTVVCVDLSESRDLAPAERHYCKSVLQRSHDVWAARSLYSSDARHATRILRAVLNRVESPANFSSSPPGYDTGATVTSSSSVGMSPAMGDLNATGLEPPLAAMNVDMKTPPPLGSAQLPTPVPLVDCCTVQGQSVSHSRQQQPPHMQPQALPHSLHPQQHHVAATAAAAASQGIYYDLTTGGYVAMDEPDAQFHAPSFGQAADLDTLLYSTEGVNWVMSSPRPKFFA</sequence>
<reference evidence="6 7" key="1">
    <citation type="journal article" date="2019" name="Appl. Microbiol. Biotechnol.">
        <title>Genome sequence of Isaria javanica and comparative genome analysis insights into family S53 peptidase evolution in fungal entomopathogens.</title>
        <authorList>
            <person name="Lin R."/>
            <person name="Zhang X."/>
            <person name="Xin B."/>
            <person name="Zou M."/>
            <person name="Gao Y."/>
            <person name="Qin F."/>
            <person name="Hu Q."/>
            <person name="Xie B."/>
            <person name="Cheng X."/>
        </authorList>
    </citation>
    <scope>NUCLEOTIDE SEQUENCE [LARGE SCALE GENOMIC DNA]</scope>
    <source>
        <strain evidence="6 7">IJ1G</strain>
    </source>
</reference>
<dbReference type="Proteomes" id="UP000315783">
    <property type="component" value="Unassembled WGS sequence"/>
</dbReference>
<dbReference type="STRING" id="43265.A0A545WD22"/>
<dbReference type="SUPFAM" id="SSF57701">
    <property type="entry name" value="Zn2/Cys6 DNA-binding domain"/>
    <property type="match status" value="1"/>
</dbReference>
<dbReference type="GO" id="GO:0000981">
    <property type="term" value="F:DNA-binding transcription factor activity, RNA polymerase II-specific"/>
    <property type="evidence" value="ECO:0007669"/>
    <property type="project" value="InterPro"/>
</dbReference>
<protein>
    <submittedName>
        <fullName evidence="6">Fungal specific transcription factor domain-containing protein</fullName>
    </submittedName>
</protein>
<comment type="subcellular location">
    <subcellularLocation>
        <location evidence="1">Nucleus</location>
    </subcellularLocation>
</comment>
<dbReference type="GO" id="GO:0008270">
    <property type="term" value="F:zinc ion binding"/>
    <property type="evidence" value="ECO:0007669"/>
    <property type="project" value="InterPro"/>
</dbReference>
<evidence type="ECO:0000313" key="6">
    <source>
        <dbReference type="EMBL" id="TQW00699.1"/>
    </source>
</evidence>
<feature type="compositionally biased region" description="Polar residues" evidence="4">
    <location>
        <begin position="729"/>
        <end position="740"/>
    </location>
</feature>
<dbReference type="InterPro" id="IPR001138">
    <property type="entry name" value="Zn2Cys6_DnaBD"/>
</dbReference>
<dbReference type="AlphaFoldDB" id="A0A545WD22"/>
<dbReference type="GO" id="GO:0003677">
    <property type="term" value="F:DNA binding"/>
    <property type="evidence" value="ECO:0007669"/>
    <property type="project" value="InterPro"/>
</dbReference>
<evidence type="ECO:0000259" key="5">
    <source>
        <dbReference type="PROSITE" id="PS50048"/>
    </source>
</evidence>
<evidence type="ECO:0000313" key="7">
    <source>
        <dbReference type="Proteomes" id="UP000315783"/>
    </source>
</evidence>
<dbReference type="SMART" id="SM00906">
    <property type="entry name" value="Fungal_trans"/>
    <property type="match status" value="1"/>
</dbReference>
<dbReference type="OrthoDB" id="4934715at2759"/>
<dbReference type="InterPro" id="IPR050613">
    <property type="entry name" value="Sec_Metabolite_Reg"/>
</dbReference>
<dbReference type="InterPro" id="IPR036864">
    <property type="entry name" value="Zn2-C6_fun-type_DNA-bd_sf"/>
</dbReference>
<feature type="domain" description="Zn(2)-C6 fungal-type" evidence="5">
    <location>
        <begin position="29"/>
        <end position="60"/>
    </location>
</feature>
<dbReference type="SMART" id="SM00066">
    <property type="entry name" value="GAL4"/>
    <property type="match status" value="1"/>
</dbReference>
<dbReference type="CDD" id="cd00067">
    <property type="entry name" value="GAL4"/>
    <property type="match status" value="1"/>
</dbReference>
<organism evidence="6 7">
    <name type="scientific">Cordyceps javanica</name>
    <dbReference type="NCBI Taxonomy" id="43265"/>
    <lineage>
        <taxon>Eukaryota</taxon>
        <taxon>Fungi</taxon>
        <taxon>Dikarya</taxon>
        <taxon>Ascomycota</taxon>
        <taxon>Pezizomycotina</taxon>
        <taxon>Sordariomycetes</taxon>
        <taxon>Hypocreomycetidae</taxon>
        <taxon>Hypocreales</taxon>
        <taxon>Cordycipitaceae</taxon>
        <taxon>Cordyceps</taxon>
    </lineage>
</organism>
<gene>
    <name evidence="6" type="ORF">IF1G_00630</name>
</gene>
<name>A0A545WD22_9HYPO</name>
<dbReference type="Pfam" id="PF04082">
    <property type="entry name" value="Fungal_trans"/>
    <property type="match status" value="1"/>
</dbReference>
<feature type="region of interest" description="Disordered" evidence="4">
    <location>
        <begin position="90"/>
        <end position="175"/>
    </location>
</feature>
<evidence type="ECO:0000256" key="4">
    <source>
        <dbReference type="SAM" id="MobiDB-lite"/>
    </source>
</evidence>
<keyword evidence="2" id="KW-0479">Metal-binding</keyword>
<dbReference type="InterPro" id="IPR007219">
    <property type="entry name" value="XnlR_reg_dom"/>
</dbReference>
<feature type="compositionally biased region" description="Pro residues" evidence="4">
    <location>
        <begin position="137"/>
        <end position="148"/>
    </location>
</feature>
<keyword evidence="7" id="KW-1185">Reference proteome</keyword>
<dbReference type="CDD" id="cd12148">
    <property type="entry name" value="fungal_TF_MHR"/>
    <property type="match status" value="1"/>
</dbReference>
<dbReference type="PANTHER" id="PTHR31001">
    <property type="entry name" value="UNCHARACTERIZED TRANSCRIPTIONAL REGULATORY PROTEIN"/>
    <property type="match status" value="1"/>
</dbReference>
<comment type="caution">
    <text evidence="6">The sequence shown here is derived from an EMBL/GenBank/DDBJ whole genome shotgun (WGS) entry which is preliminary data.</text>
</comment>